<organism evidence="1 2">
    <name type="scientific">Pelobates cultripes</name>
    <name type="common">Western spadefoot toad</name>
    <dbReference type="NCBI Taxonomy" id="61616"/>
    <lineage>
        <taxon>Eukaryota</taxon>
        <taxon>Metazoa</taxon>
        <taxon>Chordata</taxon>
        <taxon>Craniata</taxon>
        <taxon>Vertebrata</taxon>
        <taxon>Euteleostomi</taxon>
        <taxon>Amphibia</taxon>
        <taxon>Batrachia</taxon>
        <taxon>Anura</taxon>
        <taxon>Pelobatoidea</taxon>
        <taxon>Pelobatidae</taxon>
        <taxon>Pelobates</taxon>
    </lineage>
</organism>
<keyword evidence="2" id="KW-1185">Reference proteome</keyword>
<evidence type="ECO:0000313" key="1">
    <source>
        <dbReference type="EMBL" id="CAH2276430.1"/>
    </source>
</evidence>
<sequence length="113" mass="13011">MVNRRPADGRDGARQSLSSACQWQCGFIGVPRVIPVHSREATLLHETHKQLLIEQHTAMEKQKMADAMCSHTCWDLEARLDSLFTAFWRKLELRQRQVPLPEAKENLPHKLPS</sequence>
<protein>
    <submittedName>
        <fullName evidence="1">Uncharacterized protein</fullName>
    </submittedName>
</protein>
<accession>A0AAD1RSR9</accession>
<evidence type="ECO:0000313" key="2">
    <source>
        <dbReference type="Proteomes" id="UP001295444"/>
    </source>
</evidence>
<reference evidence="1" key="1">
    <citation type="submission" date="2022-03" db="EMBL/GenBank/DDBJ databases">
        <authorList>
            <person name="Alioto T."/>
            <person name="Alioto T."/>
            <person name="Gomez Garrido J."/>
        </authorList>
    </citation>
    <scope>NUCLEOTIDE SEQUENCE</scope>
</reference>
<proteinExistence type="predicted"/>
<name>A0AAD1RSR9_PELCU</name>
<dbReference type="AlphaFoldDB" id="A0AAD1RSR9"/>
<gene>
    <name evidence="1" type="ORF">PECUL_23A049472</name>
</gene>
<dbReference type="Proteomes" id="UP001295444">
    <property type="component" value="Chromosome 03"/>
</dbReference>
<dbReference type="EMBL" id="OW240914">
    <property type="protein sequence ID" value="CAH2276430.1"/>
    <property type="molecule type" value="Genomic_DNA"/>
</dbReference>